<gene>
    <name evidence="4" type="ORF">PPL_04280</name>
</gene>
<feature type="region of interest" description="Disordered" evidence="1">
    <location>
        <begin position="659"/>
        <end position="777"/>
    </location>
</feature>
<dbReference type="PANTHER" id="PTHR45737">
    <property type="entry name" value="VON WILLEBRAND FACTOR A DOMAIN-CONTAINING PROTEIN 5A"/>
    <property type="match status" value="1"/>
</dbReference>
<feature type="compositionally biased region" description="Polar residues" evidence="1">
    <location>
        <begin position="698"/>
        <end position="713"/>
    </location>
</feature>
<dbReference type="PROSITE" id="PS51468">
    <property type="entry name" value="VIT"/>
    <property type="match status" value="1"/>
</dbReference>
<dbReference type="Pfam" id="PF08487">
    <property type="entry name" value="VIT"/>
    <property type="match status" value="1"/>
</dbReference>
<evidence type="ECO:0000313" key="4">
    <source>
        <dbReference type="EMBL" id="EFA82589.1"/>
    </source>
</evidence>
<dbReference type="AlphaFoldDB" id="D3B746"/>
<accession>D3B746</accession>
<comment type="caution">
    <text evidence="4">The sequence shown here is derived from an EMBL/GenBank/DDBJ whole genome shotgun (WGS) entry which is preliminary data.</text>
</comment>
<dbReference type="PROSITE" id="PS50234">
    <property type="entry name" value="VWFA"/>
    <property type="match status" value="1"/>
</dbReference>
<feature type="compositionally biased region" description="Pro residues" evidence="1">
    <location>
        <begin position="715"/>
        <end position="730"/>
    </location>
</feature>
<dbReference type="EMBL" id="ADBJ01000018">
    <property type="protein sequence ID" value="EFA82589.1"/>
    <property type="molecule type" value="Genomic_DNA"/>
</dbReference>
<evidence type="ECO:0000259" key="3">
    <source>
        <dbReference type="PROSITE" id="PS51468"/>
    </source>
</evidence>
<sequence>MWLIKQFKKDKHKDGHDHDHHHDKEHHDSEGSAHPEKGETGQQTQPNPVPPPAKSMLEACKVLKLGDEVVMNAVYYDFYRDIDKHLASAHTPITGLLPQLQSSNQFILQDFTIHAKINDTCSISVYRQKYTNSYESPVEATYQLSLPSYATVSAFTILKGIIKDKETAKAEYNDAIASGGQAFMAEKSDSGSFNLQLGNIPPKKEVTVEVTIISEICTSLENLHYFIHKSMFPANSRYNFKFTAEVHLSTPIVEIGMDRLAVNEFITDGPSYAKLVYQVVDPPVPTINRIGNILVAITPQKSEKPQYFVEYNQEDEGYAVGINFYPKFELEPEFLNQKAEFIFVLDCSGSMSGRRIQKAKAVLQLIMRSLNENIKFNIVRFGSSFVKVYPRSTVYNDETLSSVSTQIQFFDADLGGTELFPAIRDILSTEADPAYPRQVFVLTDGEIYDRKQLISYVAKESSSTRIFTVGIGGQVDRELVIGLSNSCKGFYDFIAENDTDYEGKIMKLLEISFQPMISNIKVDWGQLKTIQSPAAIRPIYAGERMMIYGVLNKQDFKNHKTTVTITGDGPTGETLKYEIPIVLTKDNDATVNLHSMATYMRINDLEREEEKGKNNKELIIRLSKRFGLVSKHTSYIVTNESEEVIEDTMKSVKINDTENDEAVSQVDSFAPPPPPSNSNTTSRLSPRLRQQQPQQQQVLTKQSAPSPKISQISPCAPPPPPGGAPPPPRPTASLGDTCFSSAPPPPPPQMGQCGPPPPPAPPSHGPSPFHYGKAAPSSYSRSMPYPGSYPGSYGVVEKATPGPFNQLLALQKANGTWDDKIKPLIEFEDTLKPKIKVIDNIWFTLLVVAFFQTHYQPISSQWKLSIAKAIKYINQQLAQSKEQTSYQDLMTTAKASLKHIELKF</sequence>
<organism evidence="4 5">
    <name type="scientific">Heterostelium pallidum (strain ATCC 26659 / Pp 5 / PN500)</name>
    <name type="common">Cellular slime mold</name>
    <name type="synonym">Polysphondylium pallidum</name>
    <dbReference type="NCBI Taxonomy" id="670386"/>
    <lineage>
        <taxon>Eukaryota</taxon>
        <taxon>Amoebozoa</taxon>
        <taxon>Evosea</taxon>
        <taxon>Eumycetozoa</taxon>
        <taxon>Dictyostelia</taxon>
        <taxon>Acytosteliales</taxon>
        <taxon>Acytosteliaceae</taxon>
        <taxon>Heterostelium</taxon>
    </lineage>
</organism>
<dbReference type="Proteomes" id="UP000001396">
    <property type="component" value="Unassembled WGS sequence"/>
</dbReference>
<dbReference type="Pfam" id="PF13768">
    <property type="entry name" value="VWA_3"/>
    <property type="match status" value="1"/>
</dbReference>
<dbReference type="GeneID" id="31359767"/>
<dbReference type="SMART" id="SM00609">
    <property type="entry name" value="VIT"/>
    <property type="match status" value="1"/>
</dbReference>
<dbReference type="InterPro" id="IPR036465">
    <property type="entry name" value="vWFA_dom_sf"/>
</dbReference>
<dbReference type="InterPro" id="IPR002035">
    <property type="entry name" value="VWF_A"/>
</dbReference>
<dbReference type="RefSeq" id="XP_020434706.1">
    <property type="nucleotide sequence ID" value="XM_020575186.1"/>
</dbReference>
<dbReference type="SMART" id="SM00327">
    <property type="entry name" value="VWA"/>
    <property type="match status" value="1"/>
</dbReference>
<dbReference type="PANTHER" id="PTHR45737:SF6">
    <property type="entry name" value="VON WILLEBRAND FACTOR A DOMAIN-CONTAINING PROTEIN 5A"/>
    <property type="match status" value="1"/>
</dbReference>
<dbReference type="OMA" id="IDITEVW"/>
<name>D3B746_HETP5</name>
<dbReference type="Gene3D" id="3.40.50.410">
    <property type="entry name" value="von Willebrand factor, type A domain"/>
    <property type="match status" value="1"/>
</dbReference>
<evidence type="ECO:0000256" key="1">
    <source>
        <dbReference type="SAM" id="MobiDB-lite"/>
    </source>
</evidence>
<feature type="compositionally biased region" description="Basic and acidic residues" evidence="1">
    <location>
        <begin position="12"/>
        <end position="39"/>
    </location>
</feature>
<dbReference type="SUPFAM" id="SSF53300">
    <property type="entry name" value="vWA-like"/>
    <property type="match status" value="1"/>
</dbReference>
<evidence type="ECO:0000259" key="2">
    <source>
        <dbReference type="PROSITE" id="PS50234"/>
    </source>
</evidence>
<evidence type="ECO:0000313" key="5">
    <source>
        <dbReference type="Proteomes" id="UP000001396"/>
    </source>
</evidence>
<dbReference type="STRING" id="670386.D3B746"/>
<dbReference type="InParanoid" id="D3B746"/>
<protein>
    <submittedName>
        <fullName evidence="4">Type A von Willebrand factor domain-containing protein</fullName>
    </submittedName>
</protein>
<feature type="region of interest" description="Disordered" evidence="1">
    <location>
        <begin position="8"/>
        <end position="53"/>
    </location>
</feature>
<feature type="domain" description="VIT" evidence="3">
    <location>
        <begin position="92"/>
        <end position="214"/>
    </location>
</feature>
<reference evidence="4 5" key="1">
    <citation type="journal article" date="2011" name="Genome Res.">
        <title>Phylogeny-wide analysis of social amoeba genomes highlights ancient origins for complex intercellular communication.</title>
        <authorList>
            <person name="Heidel A.J."/>
            <person name="Lawal H.M."/>
            <person name="Felder M."/>
            <person name="Schilde C."/>
            <person name="Helps N.R."/>
            <person name="Tunggal B."/>
            <person name="Rivero F."/>
            <person name="John U."/>
            <person name="Schleicher M."/>
            <person name="Eichinger L."/>
            <person name="Platzer M."/>
            <person name="Noegel A.A."/>
            <person name="Schaap P."/>
            <person name="Gloeckner G."/>
        </authorList>
    </citation>
    <scope>NUCLEOTIDE SEQUENCE [LARGE SCALE GENOMIC DNA]</scope>
    <source>
        <strain evidence="5">ATCC 26659 / Pp 5 / PN500</strain>
    </source>
</reference>
<feature type="domain" description="VWFA" evidence="2">
    <location>
        <begin position="340"/>
        <end position="509"/>
    </location>
</feature>
<feature type="compositionally biased region" description="Pro residues" evidence="1">
    <location>
        <begin position="742"/>
        <end position="765"/>
    </location>
</feature>
<keyword evidence="5" id="KW-1185">Reference proteome</keyword>
<proteinExistence type="predicted"/>
<feature type="compositionally biased region" description="Low complexity" evidence="1">
    <location>
        <begin position="677"/>
        <end position="697"/>
    </location>
</feature>
<dbReference type="InterPro" id="IPR013694">
    <property type="entry name" value="VIT"/>
</dbReference>